<evidence type="ECO:0008006" key="4">
    <source>
        <dbReference type="Google" id="ProtNLM"/>
    </source>
</evidence>
<dbReference type="RefSeq" id="WP_088234966.1">
    <property type="nucleotide sequence ID" value="NZ_JAZEIC010000016.1"/>
</dbReference>
<organism evidence="2 3">
    <name type="scientific">Pseudomonas viridiflava</name>
    <name type="common">Phytomonas viridiflava</name>
    <dbReference type="NCBI Taxonomy" id="33069"/>
    <lineage>
        <taxon>Bacteria</taxon>
        <taxon>Pseudomonadati</taxon>
        <taxon>Pseudomonadota</taxon>
        <taxon>Gammaproteobacteria</taxon>
        <taxon>Pseudomonadales</taxon>
        <taxon>Pseudomonadaceae</taxon>
        <taxon>Pseudomonas</taxon>
    </lineage>
</organism>
<dbReference type="AlphaFoldDB" id="A0A1Y6JI76"/>
<proteinExistence type="predicted"/>
<sequence length="977" mass="106581">MSISLRYLKHRLQTSDNGSVTQGWGAVLAISFSELNEQLLVQYLERHARLSFLPSFSGDIDSTDKAVNIHLSRIELGVPVLSISSASAYKQFVQVTIGVVSGTCRISRCPQGSATTVSQDVRITEAMGFSLQAVAELQLDDDLGVTLDLAKAFDFTCNVAGADEVSSALVAKFIEQKFNNLRLHQSSFFLVQKLPPQVLSGSRLFIQPAPGSHVRGARNFGAGALVVFMRLRGRPESGRFPPTSDFPFLIPDASGADKRAGFGVTLALSRDARGMTAEGLAMIVDSLRFAGRSRFVEVERDVSSDLVLFGTLASPQAAISPSTTRLYAGEQRRFVLQDADGMELDVDRWEVRGLESHTLESQGKINPLGVYTAARVDLLGHESLRVAIIATYGGARPRVASALVTVVYEKLELGPRLVLVAGGTRPESVTLKASDSDGAVTLWALHSPEYGVLSEVEGGALFTPDERSVNKALIAQQIEAGGADGKVATVLIANGQPMLRIDPVFVARARQSTPVKLTDDATMLPGFQRRWHVISGAGSVNDQGEFSPPLENTGSNSVVRCEIVREGMVLACGYSVIEVSDLIDEPTWSELSVFKVVVPNIYNLHAGKLLPNGRQQLAFRVETQTMDVSGVNYPLSPAEMASMRLVDKATSQEIAFLLDGQEAIAEAAALQEQQLWATHSLANRFDLATWTMASADVPDTFAAAESSLISSSTVVQPFYLQSRAPAGMVTEFYARFQSETKAWFESIQFADEFNRITIEPLALVVFDTKDYSFEPHRVEGNDIPPPTAEPPPPAADGDVTSDPAFNLVFKSVDFWALKVLDPMTRQWMKFYTVEFLPSVNGSDDINCSALLWESEQVNESFVSWTGYIFQAIPDGPSVEKISFDPGVSDVTGTGESLDKGVVLPGFEVGSLVISLHRSWKIPYRPAGDAVRDRLYRPLAVMLIDQKGNVHRRYIDFRPSGVGRRNRLLHSLYTPFKP</sequence>
<evidence type="ECO:0000313" key="2">
    <source>
        <dbReference type="EMBL" id="SMS09677.1"/>
    </source>
</evidence>
<evidence type="ECO:0000313" key="3">
    <source>
        <dbReference type="Proteomes" id="UP000196842"/>
    </source>
</evidence>
<name>A0A1Y6JI76_PSEVI</name>
<feature type="compositionally biased region" description="Pro residues" evidence="1">
    <location>
        <begin position="783"/>
        <end position="794"/>
    </location>
</feature>
<dbReference type="GeneID" id="47763756"/>
<dbReference type="EMBL" id="LT855380">
    <property type="protein sequence ID" value="SMS09677.1"/>
    <property type="molecule type" value="Genomic_DNA"/>
</dbReference>
<dbReference type="Proteomes" id="UP000196842">
    <property type="component" value="Chromosome I"/>
</dbReference>
<evidence type="ECO:0000256" key="1">
    <source>
        <dbReference type="SAM" id="MobiDB-lite"/>
    </source>
</evidence>
<feature type="region of interest" description="Disordered" evidence="1">
    <location>
        <begin position="777"/>
        <end position="797"/>
    </location>
</feature>
<gene>
    <name evidence="2" type="ORF">CFBP1590__2091</name>
</gene>
<dbReference type="KEGG" id="pvd:CFBP1590__2091"/>
<reference evidence="2 3" key="1">
    <citation type="submission" date="2017-05" db="EMBL/GenBank/DDBJ databases">
        <authorList>
            <person name="Song R."/>
            <person name="Chenine A.L."/>
            <person name="Ruprecht R.M."/>
        </authorList>
    </citation>
    <scope>NUCLEOTIDE SEQUENCE [LARGE SCALE GENOMIC DNA]</scope>
    <source>
        <strain evidence="2 3">CFBP 1590</strain>
    </source>
</reference>
<accession>A0A1Y6JI76</accession>
<protein>
    <recommendedName>
        <fullName evidence="4">Imidazoleglycerol-phosphate synthase</fullName>
    </recommendedName>
</protein>